<dbReference type="AlphaFoldDB" id="A0A7J6PN91"/>
<sequence>MAPFNCLSPQLFVRPAVLSWCLSMDVIDTLHNVVLKPLAIVFMAKVCIRSLVTACHYHHSPEDASHAQQQILHALGLGYILVVLILDSRRSDGVTSFFNCTAVSRTPSPCRHGCSLYGFQVCLA</sequence>
<dbReference type="OrthoDB" id="10309103at2759"/>
<dbReference type="EMBL" id="JABANP010000002">
    <property type="protein sequence ID" value="KAF4697535.1"/>
    <property type="molecule type" value="Genomic_DNA"/>
</dbReference>
<proteinExistence type="predicted"/>
<reference evidence="1 2" key="1">
    <citation type="submission" date="2020-04" db="EMBL/GenBank/DDBJ databases">
        <title>Perkinsus olseni comparative genomics.</title>
        <authorList>
            <person name="Bogema D.R."/>
        </authorList>
    </citation>
    <scope>NUCLEOTIDE SEQUENCE [LARGE SCALE GENOMIC DNA]</scope>
    <source>
        <strain evidence="1">00978-12</strain>
    </source>
</reference>
<gene>
    <name evidence="1" type="ORF">FOZ60_004407</name>
</gene>
<evidence type="ECO:0000313" key="1">
    <source>
        <dbReference type="EMBL" id="KAF4697535.1"/>
    </source>
</evidence>
<name>A0A7J6PN91_PEROL</name>
<organism evidence="1 2">
    <name type="scientific">Perkinsus olseni</name>
    <name type="common">Perkinsus atlanticus</name>
    <dbReference type="NCBI Taxonomy" id="32597"/>
    <lineage>
        <taxon>Eukaryota</taxon>
        <taxon>Sar</taxon>
        <taxon>Alveolata</taxon>
        <taxon>Perkinsozoa</taxon>
        <taxon>Perkinsea</taxon>
        <taxon>Perkinsida</taxon>
        <taxon>Perkinsidae</taxon>
        <taxon>Perkinsus</taxon>
    </lineage>
</organism>
<dbReference type="Proteomes" id="UP000541610">
    <property type="component" value="Unassembled WGS sequence"/>
</dbReference>
<comment type="caution">
    <text evidence="1">The sequence shown here is derived from an EMBL/GenBank/DDBJ whole genome shotgun (WGS) entry which is preliminary data.</text>
</comment>
<accession>A0A7J6PN91</accession>
<protein>
    <submittedName>
        <fullName evidence="1">Uncharacterized protein</fullName>
    </submittedName>
</protein>
<evidence type="ECO:0000313" key="2">
    <source>
        <dbReference type="Proteomes" id="UP000541610"/>
    </source>
</evidence>